<keyword evidence="4" id="KW-1185">Reference proteome</keyword>
<evidence type="ECO:0000313" key="4">
    <source>
        <dbReference type="Proteomes" id="UP000489600"/>
    </source>
</evidence>
<evidence type="ECO:0000313" key="3">
    <source>
        <dbReference type="EMBL" id="VVB00163.1"/>
    </source>
</evidence>
<protein>
    <submittedName>
        <fullName evidence="3">Uncharacterized protein</fullName>
    </submittedName>
</protein>
<dbReference type="PANTHER" id="PTHR12826:SF13">
    <property type="entry name" value="RNA-BINDING PROTEIN PNO1"/>
    <property type="match status" value="1"/>
</dbReference>
<dbReference type="AlphaFoldDB" id="A0A565BFS8"/>
<proteinExistence type="predicted"/>
<reference evidence="3" key="1">
    <citation type="submission" date="2019-07" db="EMBL/GenBank/DDBJ databases">
        <authorList>
            <person name="Dittberner H."/>
        </authorList>
    </citation>
    <scope>NUCLEOTIDE SEQUENCE [LARGE SCALE GENOMIC DNA]</scope>
</reference>
<evidence type="ECO:0000256" key="2">
    <source>
        <dbReference type="SAM" id="SignalP"/>
    </source>
</evidence>
<comment type="caution">
    <text evidence="3">The sequence shown here is derived from an EMBL/GenBank/DDBJ whole genome shotgun (WGS) entry which is preliminary data.</text>
</comment>
<gene>
    <name evidence="3" type="ORF">ANE_LOCUS10607</name>
</gene>
<keyword evidence="1" id="KW-0694">RNA-binding</keyword>
<keyword evidence="2" id="KW-0732">Signal</keyword>
<sequence length="122" mass="14017">MRWSLVHWGILLSPAFVLVTDDAEMGFEKIVKNAYSRGDISLNSMAESTPMEIQSSTVTGPMPAKPIFKPLKAHEMSNGKVQFRKVSVPSNRYTPLKKAWLDIYTPVYDQMKIDIRMNRFFF</sequence>
<accession>A0A565BFS8</accession>
<dbReference type="GO" id="GO:0003723">
    <property type="term" value="F:RNA binding"/>
    <property type="evidence" value="ECO:0007669"/>
    <property type="project" value="UniProtKB-KW"/>
</dbReference>
<dbReference type="EMBL" id="CABITT030000004">
    <property type="protein sequence ID" value="VVB00163.1"/>
    <property type="molecule type" value="Genomic_DNA"/>
</dbReference>
<organism evidence="3 4">
    <name type="scientific">Arabis nemorensis</name>
    <dbReference type="NCBI Taxonomy" id="586526"/>
    <lineage>
        <taxon>Eukaryota</taxon>
        <taxon>Viridiplantae</taxon>
        <taxon>Streptophyta</taxon>
        <taxon>Embryophyta</taxon>
        <taxon>Tracheophyta</taxon>
        <taxon>Spermatophyta</taxon>
        <taxon>Magnoliopsida</taxon>
        <taxon>eudicotyledons</taxon>
        <taxon>Gunneridae</taxon>
        <taxon>Pentapetalae</taxon>
        <taxon>rosids</taxon>
        <taxon>malvids</taxon>
        <taxon>Brassicales</taxon>
        <taxon>Brassicaceae</taxon>
        <taxon>Arabideae</taxon>
        <taxon>Arabis</taxon>
    </lineage>
</organism>
<dbReference type="OrthoDB" id="1932641at2759"/>
<dbReference type="Proteomes" id="UP000489600">
    <property type="component" value="Unassembled WGS sequence"/>
</dbReference>
<evidence type="ECO:0000256" key="1">
    <source>
        <dbReference type="ARBA" id="ARBA00022884"/>
    </source>
</evidence>
<feature type="chain" id="PRO_5022148639" evidence="2">
    <location>
        <begin position="20"/>
        <end position="122"/>
    </location>
</feature>
<name>A0A565BFS8_9BRAS</name>
<dbReference type="GO" id="GO:0005634">
    <property type="term" value="C:nucleus"/>
    <property type="evidence" value="ECO:0007669"/>
    <property type="project" value="TreeGrafter"/>
</dbReference>
<dbReference type="PANTHER" id="PTHR12826">
    <property type="entry name" value="RIBONUCLEASE Y"/>
    <property type="match status" value="1"/>
</dbReference>
<feature type="signal peptide" evidence="2">
    <location>
        <begin position="1"/>
        <end position="19"/>
    </location>
</feature>